<protein>
    <recommendedName>
        <fullName evidence="10">Sodium/potassium-transporting ATPase subunit beta</fullName>
    </recommendedName>
</protein>
<dbReference type="PANTHER" id="PTHR11523">
    <property type="entry name" value="SODIUM/POTASSIUM-DEPENDENT ATPASE BETA SUBUNIT"/>
    <property type="match status" value="1"/>
</dbReference>
<dbReference type="Gene3D" id="2.60.40.1660">
    <property type="entry name" value="Na, k-atpase alpha subunit"/>
    <property type="match status" value="1"/>
</dbReference>
<dbReference type="AlphaFoldDB" id="A0A814E062"/>
<comment type="similarity">
    <text evidence="2">Belongs to the X(+)/potassium ATPases subunit beta family.</text>
</comment>
<evidence type="ECO:0000256" key="4">
    <source>
        <dbReference type="ARBA" id="ARBA00022968"/>
    </source>
</evidence>
<dbReference type="EMBL" id="CAJNOL010000250">
    <property type="protein sequence ID" value="CAF0962467.1"/>
    <property type="molecule type" value="Genomic_DNA"/>
</dbReference>
<dbReference type="InterPro" id="IPR038702">
    <property type="entry name" value="Na/K_ATPase_sub_beta_sf"/>
</dbReference>
<keyword evidence="5 7" id="KW-1133">Transmembrane helix</keyword>
<evidence type="ECO:0000256" key="1">
    <source>
        <dbReference type="ARBA" id="ARBA00004606"/>
    </source>
</evidence>
<accession>A0A814E062</accession>
<reference evidence="8" key="1">
    <citation type="submission" date="2021-02" db="EMBL/GenBank/DDBJ databases">
        <authorList>
            <person name="Nowell W R."/>
        </authorList>
    </citation>
    <scope>NUCLEOTIDE SEQUENCE</scope>
</reference>
<dbReference type="GO" id="GO:0036376">
    <property type="term" value="P:sodium ion export across plasma membrane"/>
    <property type="evidence" value="ECO:0007669"/>
    <property type="project" value="TreeGrafter"/>
</dbReference>
<keyword evidence="3 7" id="KW-0812">Transmembrane</keyword>
<dbReference type="GO" id="GO:0006883">
    <property type="term" value="P:intracellular sodium ion homeostasis"/>
    <property type="evidence" value="ECO:0007669"/>
    <property type="project" value="TreeGrafter"/>
</dbReference>
<dbReference type="GO" id="GO:0001671">
    <property type="term" value="F:ATPase activator activity"/>
    <property type="evidence" value="ECO:0007669"/>
    <property type="project" value="TreeGrafter"/>
</dbReference>
<dbReference type="PANTHER" id="PTHR11523:SF28">
    <property type="entry name" value="NA_K-ATPASE BETA SUBUNIT ISOFORM 4-RELATED"/>
    <property type="match status" value="1"/>
</dbReference>
<comment type="subcellular location">
    <subcellularLocation>
        <location evidence="1">Membrane</location>
        <topology evidence="1">Single-pass type II membrane protein</topology>
    </subcellularLocation>
</comment>
<name>A0A814E062_9BILA</name>
<dbReference type="GO" id="GO:0030007">
    <property type="term" value="P:intracellular potassium ion homeostasis"/>
    <property type="evidence" value="ECO:0007669"/>
    <property type="project" value="TreeGrafter"/>
</dbReference>
<keyword evidence="4" id="KW-0735">Signal-anchor</keyword>
<gene>
    <name evidence="8" type="ORF">JXQ802_LOCUS12258</name>
</gene>
<evidence type="ECO:0000256" key="6">
    <source>
        <dbReference type="ARBA" id="ARBA00023136"/>
    </source>
</evidence>
<dbReference type="Pfam" id="PF00287">
    <property type="entry name" value="Na_K-ATPase"/>
    <property type="match status" value="1"/>
</dbReference>
<evidence type="ECO:0000256" key="2">
    <source>
        <dbReference type="ARBA" id="ARBA00005876"/>
    </source>
</evidence>
<dbReference type="InterPro" id="IPR000402">
    <property type="entry name" value="Na/K_ATPase_sub_beta"/>
</dbReference>
<sequence length="321" mass="36451">MGGRVSSFMNALYNPKRKQFLGRDGAGWTKLGVFYFFFYLGLAGFFCAMLAVFMALSPRDRPRYYLEESRMATRSNPLSPGLGFRPQPEADKNLIIIDKNARPNEPNVYAKSLDQYLQIFYWKEDKVEKAESDDEDDDPRERPVPTRKFIINKPGDCTNATQYGFAKGKPCVLVKMNKIVGFKPKPGAPDGEKKSYISICKTNSTAASAVYVHCYGEYPADEDNIGNITYISENGRDTKCGALETSWFPYEGKINRRDTYQAPYIWVQFNSPSPNILINVVCRVYGQNIDFDKKTGRAITRFQIYVKDLPEQAASRLNGDI</sequence>
<evidence type="ECO:0000313" key="9">
    <source>
        <dbReference type="Proteomes" id="UP000663870"/>
    </source>
</evidence>
<evidence type="ECO:0000256" key="3">
    <source>
        <dbReference type="ARBA" id="ARBA00022692"/>
    </source>
</evidence>
<organism evidence="8 9">
    <name type="scientific">Rotaria sordida</name>
    <dbReference type="NCBI Taxonomy" id="392033"/>
    <lineage>
        <taxon>Eukaryota</taxon>
        <taxon>Metazoa</taxon>
        <taxon>Spiralia</taxon>
        <taxon>Gnathifera</taxon>
        <taxon>Rotifera</taxon>
        <taxon>Eurotatoria</taxon>
        <taxon>Bdelloidea</taxon>
        <taxon>Philodinida</taxon>
        <taxon>Philodinidae</taxon>
        <taxon>Rotaria</taxon>
    </lineage>
</organism>
<dbReference type="Proteomes" id="UP000663870">
    <property type="component" value="Unassembled WGS sequence"/>
</dbReference>
<proteinExistence type="inferred from homology"/>
<keyword evidence="9" id="KW-1185">Reference proteome</keyword>
<feature type="transmembrane region" description="Helical" evidence="7">
    <location>
        <begin position="33"/>
        <end position="56"/>
    </location>
</feature>
<evidence type="ECO:0000313" key="8">
    <source>
        <dbReference type="EMBL" id="CAF0962467.1"/>
    </source>
</evidence>
<keyword evidence="6 7" id="KW-0472">Membrane</keyword>
<dbReference type="GO" id="GO:1990573">
    <property type="term" value="P:potassium ion import across plasma membrane"/>
    <property type="evidence" value="ECO:0007669"/>
    <property type="project" value="TreeGrafter"/>
</dbReference>
<evidence type="ECO:0000256" key="5">
    <source>
        <dbReference type="ARBA" id="ARBA00022989"/>
    </source>
</evidence>
<dbReference type="GO" id="GO:0005890">
    <property type="term" value="C:sodium:potassium-exchanging ATPase complex"/>
    <property type="evidence" value="ECO:0007669"/>
    <property type="project" value="InterPro"/>
</dbReference>
<evidence type="ECO:0000256" key="7">
    <source>
        <dbReference type="SAM" id="Phobius"/>
    </source>
</evidence>
<evidence type="ECO:0008006" key="10">
    <source>
        <dbReference type="Google" id="ProtNLM"/>
    </source>
</evidence>
<comment type="caution">
    <text evidence="8">The sequence shown here is derived from an EMBL/GenBank/DDBJ whole genome shotgun (WGS) entry which is preliminary data.</text>
</comment>